<feature type="chain" id="PRO_5043889740" evidence="1">
    <location>
        <begin position="19"/>
        <end position="114"/>
    </location>
</feature>
<reference evidence="2 3" key="1">
    <citation type="submission" date="2023-03" db="EMBL/GenBank/DDBJ databases">
        <title>Genome insight into feeding habits of ladybird beetles.</title>
        <authorList>
            <person name="Li H.-S."/>
            <person name="Huang Y.-H."/>
            <person name="Pang H."/>
        </authorList>
    </citation>
    <scope>NUCLEOTIDE SEQUENCE [LARGE SCALE GENOMIC DNA]</scope>
    <source>
        <strain evidence="2">SYSU_2023b</strain>
        <tissue evidence="2">Whole body</tissue>
    </source>
</reference>
<evidence type="ECO:0000313" key="3">
    <source>
        <dbReference type="Proteomes" id="UP001431783"/>
    </source>
</evidence>
<keyword evidence="3" id="KW-1185">Reference proteome</keyword>
<feature type="signal peptide" evidence="1">
    <location>
        <begin position="1"/>
        <end position="18"/>
    </location>
</feature>
<dbReference type="AlphaFoldDB" id="A0AAW1UAE6"/>
<comment type="caution">
    <text evidence="2">The sequence shown here is derived from an EMBL/GenBank/DDBJ whole genome shotgun (WGS) entry which is preliminary data.</text>
</comment>
<evidence type="ECO:0000256" key="1">
    <source>
        <dbReference type="SAM" id="SignalP"/>
    </source>
</evidence>
<name>A0AAW1UAE6_9CUCU</name>
<accession>A0AAW1UAE6</accession>
<dbReference type="Proteomes" id="UP001431783">
    <property type="component" value="Unassembled WGS sequence"/>
</dbReference>
<evidence type="ECO:0000313" key="2">
    <source>
        <dbReference type="EMBL" id="KAK9876886.1"/>
    </source>
</evidence>
<gene>
    <name evidence="2" type="ORF">WA026_015922</name>
</gene>
<organism evidence="2 3">
    <name type="scientific">Henosepilachna vigintioctopunctata</name>
    <dbReference type="NCBI Taxonomy" id="420089"/>
    <lineage>
        <taxon>Eukaryota</taxon>
        <taxon>Metazoa</taxon>
        <taxon>Ecdysozoa</taxon>
        <taxon>Arthropoda</taxon>
        <taxon>Hexapoda</taxon>
        <taxon>Insecta</taxon>
        <taxon>Pterygota</taxon>
        <taxon>Neoptera</taxon>
        <taxon>Endopterygota</taxon>
        <taxon>Coleoptera</taxon>
        <taxon>Polyphaga</taxon>
        <taxon>Cucujiformia</taxon>
        <taxon>Coccinelloidea</taxon>
        <taxon>Coccinellidae</taxon>
        <taxon>Epilachninae</taxon>
        <taxon>Epilachnini</taxon>
        <taxon>Henosepilachna</taxon>
    </lineage>
</organism>
<proteinExistence type="predicted"/>
<keyword evidence="1" id="KW-0732">Signal</keyword>
<sequence length="114" mass="13483">MKFLFALLVSVLFVAAFAEEDAKKVDKRHVVVGVHGFPWPYVHGSFYHHHYHTLLKRDTSAHSIQKREAVEEKPKSLEKRDLLLGYGAFPYYRNFPYYAGYPYFGYYNSYGLYY</sequence>
<protein>
    <submittedName>
        <fullName evidence="2">Uncharacterized protein</fullName>
    </submittedName>
</protein>
<dbReference type="EMBL" id="JARQZJ010000039">
    <property type="protein sequence ID" value="KAK9876886.1"/>
    <property type="molecule type" value="Genomic_DNA"/>
</dbReference>